<dbReference type="Proteomes" id="UP001564760">
    <property type="component" value="Unassembled WGS sequence"/>
</dbReference>
<reference evidence="2 3" key="1">
    <citation type="submission" date="2024-08" db="EMBL/GenBank/DDBJ databases">
        <title>Mycobacterium servetensis sp. nov., a novel rapid-growing mycobacterial species recovered from a human patient in Zaragoza, Spain.</title>
        <authorList>
            <person name="Tristancho-Baro A.I."/>
            <person name="Buenestado-Serrano S."/>
            <person name="Garcia De Viedma D."/>
            <person name="Milagro-Beamonte A."/>
            <person name="Burillo N."/>
            <person name="Sanz S."/>
            <person name="Lopez-Calleja A.I."/>
            <person name="Penas-Utrilla D."/>
            <person name="Guardingo M."/>
            <person name="Garcia M.J."/>
            <person name="Vinuelas-Bayon J."/>
        </authorList>
    </citation>
    <scope>NUCLEOTIDE SEQUENCE [LARGE SCALE GENOMIC DNA]</scope>
    <source>
        <strain evidence="3">HUMS_12744610</strain>
    </source>
</reference>
<organism evidence="2 3">
    <name type="scientific">Mycobacterium servetii</name>
    <dbReference type="NCBI Taxonomy" id="3237418"/>
    <lineage>
        <taxon>Bacteria</taxon>
        <taxon>Bacillati</taxon>
        <taxon>Actinomycetota</taxon>
        <taxon>Actinomycetes</taxon>
        <taxon>Mycobacteriales</taxon>
        <taxon>Mycobacteriaceae</taxon>
        <taxon>Mycobacterium</taxon>
    </lineage>
</organism>
<comment type="caution">
    <text evidence="2">The sequence shown here is derived from an EMBL/GenBank/DDBJ whole genome shotgun (WGS) entry which is preliminary data.</text>
</comment>
<dbReference type="EMBL" id="JBGEDP010000001">
    <property type="protein sequence ID" value="MEY8014581.1"/>
    <property type="molecule type" value="Genomic_DNA"/>
</dbReference>
<proteinExistence type="predicted"/>
<dbReference type="RefSeq" id="WP_369737030.1">
    <property type="nucleotide sequence ID" value="NZ_JBGEDP010000001.1"/>
</dbReference>
<sequence>MTTPEQRLQPLPAEQWGDAEYAAFGALLGLPGDQVPRAGSGEPFDPLRFDIIGLLARHPKMARTFLTFNGFLLQRGELPARLRELVILRVAQTRRSAYEWGQHVRMAERHDITADDITRLAAGNEGFEGTDRLVLEAADEMLAKGHARWETWQALTDTLGEHAAMEFIFVVGVYVLSAMAFETWRLPPVPGSAPLPD</sequence>
<dbReference type="Pfam" id="PF02627">
    <property type="entry name" value="CMD"/>
    <property type="match status" value="1"/>
</dbReference>
<evidence type="ECO:0000313" key="3">
    <source>
        <dbReference type="Proteomes" id="UP001564760"/>
    </source>
</evidence>
<evidence type="ECO:0000313" key="2">
    <source>
        <dbReference type="EMBL" id="MEY8014581.1"/>
    </source>
</evidence>
<gene>
    <name evidence="2" type="ORF">AB8998_05945</name>
</gene>
<accession>A0ABV4BZ75</accession>
<dbReference type="SUPFAM" id="SSF69118">
    <property type="entry name" value="AhpD-like"/>
    <property type="match status" value="1"/>
</dbReference>
<feature type="domain" description="Carboxymuconolactone decarboxylase-like" evidence="1">
    <location>
        <begin position="59"/>
        <end position="136"/>
    </location>
</feature>
<dbReference type="InterPro" id="IPR003779">
    <property type="entry name" value="CMD-like"/>
</dbReference>
<dbReference type="PANTHER" id="PTHR34846:SF5">
    <property type="entry name" value="CARBOXYMUCONOLACTONE DECARBOXYLASE-LIKE DOMAIN-CONTAINING PROTEIN"/>
    <property type="match status" value="1"/>
</dbReference>
<dbReference type="PANTHER" id="PTHR34846">
    <property type="entry name" value="4-CARBOXYMUCONOLACTONE DECARBOXYLASE FAMILY PROTEIN (AFU_ORTHOLOGUE AFUA_6G11590)"/>
    <property type="match status" value="1"/>
</dbReference>
<dbReference type="InterPro" id="IPR029032">
    <property type="entry name" value="AhpD-like"/>
</dbReference>
<protein>
    <submittedName>
        <fullName evidence="2">Carboxymuconolactone decarboxylase family protein</fullName>
    </submittedName>
</protein>
<dbReference type="Gene3D" id="1.20.1290.10">
    <property type="entry name" value="AhpD-like"/>
    <property type="match status" value="1"/>
</dbReference>
<name>A0ABV4BZ75_9MYCO</name>
<evidence type="ECO:0000259" key="1">
    <source>
        <dbReference type="Pfam" id="PF02627"/>
    </source>
</evidence>
<keyword evidence="3" id="KW-1185">Reference proteome</keyword>